<evidence type="ECO:0000313" key="2">
    <source>
        <dbReference type="EMBL" id="OBS03102.1"/>
    </source>
</evidence>
<dbReference type="OrthoDB" id="4961977at2"/>
<evidence type="ECO:0000313" key="3">
    <source>
        <dbReference type="Proteomes" id="UP000093757"/>
    </source>
</evidence>
<evidence type="ECO:0000256" key="1">
    <source>
        <dbReference type="SAM" id="MobiDB-lite"/>
    </source>
</evidence>
<gene>
    <name evidence="2" type="ORF">A9W98_11410</name>
</gene>
<dbReference type="RefSeq" id="WP_065132771.1">
    <property type="nucleotide sequence ID" value="NZ_MAEM01000108.1"/>
</dbReference>
<protein>
    <submittedName>
        <fullName evidence="2">Uncharacterized protein</fullName>
    </submittedName>
</protein>
<accession>A0A1A6BL73</accession>
<name>A0A1A6BL73_MYCGO</name>
<reference evidence="2 3" key="1">
    <citation type="submission" date="2016-06" db="EMBL/GenBank/DDBJ databases">
        <authorList>
            <person name="Kjaerup R.B."/>
            <person name="Dalgaard T.S."/>
            <person name="Juul-Madsen H.R."/>
        </authorList>
    </citation>
    <scope>NUCLEOTIDE SEQUENCE [LARGE SCALE GENOMIC DNA]</scope>
    <source>
        <strain evidence="2 3">1245752.6</strain>
    </source>
</reference>
<sequence>MDQIDTDELYDEREDISRARPLLQGDVFDGIVLPGFGENPRKVQIVAHPCAMRTGASLSPRITVAPIEPYRAITGKAWHGHPRVMPLAELVSGKHFAAMFVDITACPVELLTKERRIATLSNRGIFVLQQRLIKHYTRAETELEVLRSQSAPVLTEAELLWDWLETVLSDLEIDDDDLLAVEAEVFEEWMRSGSPSRQERLRAETNHADIRRDAQRAAVERARTRQAEK</sequence>
<comment type="caution">
    <text evidence="2">The sequence shown here is derived from an EMBL/GenBank/DDBJ whole genome shotgun (WGS) entry which is preliminary data.</text>
</comment>
<dbReference type="Proteomes" id="UP000093757">
    <property type="component" value="Unassembled WGS sequence"/>
</dbReference>
<proteinExistence type="predicted"/>
<feature type="region of interest" description="Disordered" evidence="1">
    <location>
        <begin position="192"/>
        <end position="229"/>
    </location>
</feature>
<dbReference type="AlphaFoldDB" id="A0A1A6BL73"/>
<organism evidence="2 3">
    <name type="scientific">Mycobacterium gordonae</name>
    <dbReference type="NCBI Taxonomy" id="1778"/>
    <lineage>
        <taxon>Bacteria</taxon>
        <taxon>Bacillati</taxon>
        <taxon>Actinomycetota</taxon>
        <taxon>Actinomycetes</taxon>
        <taxon>Mycobacteriales</taxon>
        <taxon>Mycobacteriaceae</taxon>
        <taxon>Mycobacterium</taxon>
    </lineage>
</organism>
<feature type="compositionally biased region" description="Basic and acidic residues" evidence="1">
    <location>
        <begin position="197"/>
        <end position="229"/>
    </location>
</feature>
<dbReference type="EMBL" id="MAEM01000108">
    <property type="protein sequence ID" value="OBS03102.1"/>
    <property type="molecule type" value="Genomic_DNA"/>
</dbReference>